<evidence type="ECO:0000313" key="2">
    <source>
        <dbReference type="EMBL" id="GHO45357.1"/>
    </source>
</evidence>
<evidence type="ECO:0000259" key="1">
    <source>
        <dbReference type="PROSITE" id="PS51340"/>
    </source>
</evidence>
<dbReference type="InterPro" id="IPR005302">
    <property type="entry name" value="MoCF_Sase_C"/>
</dbReference>
<dbReference type="GO" id="GO:0030170">
    <property type="term" value="F:pyridoxal phosphate binding"/>
    <property type="evidence" value="ECO:0007669"/>
    <property type="project" value="InterPro"/>
</dbReference>
<dbReference type="Pfam" id="PF03473">
    <property type="entry name" value="MOSC"/>
    <property type="match status" value="1"/>
</dbReference>
<proteinExistence type="predicted"/>
<organism evidence="2 3">
    <name type="scientific">Ktedonospora formicarum</name>
    <dbReference type="NCBI Taxonomy" id="2778364"/>
    <lineage>
        <taxon>Bacteria</taxon>
        <taxon>Bacillati</taxon>
        <taxon>Chloroflexota</taxon>
        <taxon>Ktedonobacteria</taxon>
        <taxon>Ktedonobacterales</taxon>
        <taxon>Ktedonobacteraceae</taxon>
        <taxon>Ktedonospora</taxon>
    </lineage>
</organism>
<evidence type="ECO:0000313" key="3">
    <source>
        <dbReference type="Proteomes" id="UP000612362"/>
    </source>
</evidence>
<sequence>MVDIVLSRICVYPIKGCGGTEVREAQMYERGLWYDRRWMLAYEEGPNLHQLAFPQLATIRAFVTDDCLQVRAPGMPLLSVPLEPQWNARPLAVQWFEGRCKALPVSDKVDEWFRDFLHVRCRLVFLTEDTRRSVMPEYTIKQEQLSFTSYQYHLLSEESLGDLNRRLAMPVPMDRFRPNLVVAGAEAFAEDGWKTIKIGNHTFQTVRACDRCAITTVDQARGIMTGKEPLATLARYRTFGKKVLFGQYLFGEGSGTIRVGDTVQVLEYQEPPGVAM</sequence>
<dbReference type="InterPro" id="IPR011037">
    <property type="entry name" value="Pyrv_Knase-like_insert_dom_sf"/>
</dbReference>
<dbReference type="SUPFAM" id="SSF141673">
    <property type="entry name" value="MOSC N-terminal domain-like"/>
    <property type="match status" value="1"/>
</dbReference>
<dbReference type="Proteomes" id="UP000612362">
    <property type="component" value="Unassembled WGS sequence"/>
</dbReference>
<dbReference type="SUPFAM" id="SSF50800">
    <property type="entry name" value="PK beta-barrel domain-like"/>
    <property type="match status" value="1"/>
</dbReference>
<reference evidence="2" key="1">
    <citation type="submission" date="2020-10" db="EMBL/GenBank/DDBJ databases">
        <title>Taxonomic study of unclassified bacteria belonging to the class Ktedonobacteria.</title>
        <authorList>
            <person name="Yabe S."/>
            <person name="Wang C.M."/>
            <person name="Zheng Y."/>
            <person name="Sakai Y."/>
            <person name="Cavaletti L."/>
            <person name="Monciardini P."/>
            <person name="Donadio S."/>
        </authorList>
    </citation>
    <scope>NUCLEOTIDE SEQUENCE</scope>
    <source>
        <strain evidence="2">SOSP1-1</strain>
    </source>
</reference>
<dbReference type="GO" id="GO:0030151">
    <property type="term" value="F:molybdenum ion binding"/>
    <property type="evidence" value="ECO:0007669"/>
    <property type="project" value="InterPro"/>
</dbReference>
<dbReference type="PANTHER" id="PTHR14237:SF19">
    <property type="entry name" value="MITOCHONDRIAL AMIDOXIME REDUCING COMPONENT 1"/>
    <property type="match status" value="1"/>
</dbReference>
<comment type="caution">
    <text evidence="2">The sequence shown here is derived from an EMBL/GenBank/DDBJ whole genome shotgun (WGS) entry which is preliminary data.</text>
</comment>
<feature type="domain" description="MOSC" evidence="1">
    <location>
        <begin position="121"/>
        <end position="266"/>
    </location>
</feature>
<protein>
    <submittedName>
        <fullName evidence="2">MOSC domain-containing protein</fullName>
    </submittedName>
</protein>
<dbReference type="GO" id="GO:0003824">
    <property type="term" value="F:catalytic activity"/>
    <property type="evidence" value="ECO:0007669"/>
    <property type="project" value="InterPro"/>
</dbReference>
<dbReference type="AlphaFoldDB" id="A0A8J3MQY2"/>
<dbReference type="PANTHER" id="PTHR14237">
    <property type="entry name" value="MOLYBDOPTERIN COFACTOR SULFURASE MOSC"/>
    <property type="match status" value="1"/>
</dbReference>
<dbReference type="InterPro" id="IPR005303">
    <property type="entry name" value="MOCOS_middle"/>
</dbReference>
<dbReference type="EMBL" id="BNJF01000001">
    <property type="protein sequence ID" value="GHO45357.1"/>
    <property type="molecule type" value="Genomic_DNA"/>
</dbReference>
<accession>A0A8J3MQY2</accession>
<name>A0A8J3MQY2_9CHLR</name>
<keyword evidence="3" id="KW-1185">Reference proteome</keyword>
<gene>
    <name evidence="2" type="ORF">KSX_35200</name>
</gene>
<dbReference type="PROSITE" id="PS51340">
    <property type="entry name" value="MOSC"/>
    <property type="match status" value="1"/>
</dbReference>
<dbReference type="Pfam" id="PF03476">
    <property type="entry name" value="MOSC_N"/>
    <property type="match status" value="1"/>
</dbReference>
<dbReference type="RefSeq" id="WP_220194696.1">
    <property type="nucleotide sequence ID" value="NZ_BNJF01000001.1"/>
</dbReference>